<protein>
    <submittedName>
        <fullName evidence="1">Uncharacterized protein</fullName>
    </submittedName>
</protein>
<comment type="caution">
    <text evidence="1">The sequence shown here is derived from an EMBL/GenBank/DDBJ whole genome shotgun (WGS) entry which is preliminary data.</text>
</comment>
<dbReference type="OrthoDB" id="10580587at2759"/>
<gene>
    <name evidence="1" type="ORF">EGR_07143</name>
</gene>
<dbReference type="CTD" id="36342858"/>
<reference evidence="1 2" key="1">
    <citation type="journal article" date="2013" name="Nat. Genet.">
        <title>The genome of the hydatid tapeworm Echinococcus granulosus.</title>
        <authorList>
            <person name="Zheng H."/>
            <person name="Zhang W."/>
            <person name="Zhang L."/>
            <person name="Zhang Z."/>
            <person name="Li J."/>
            <person name="Lu G."/>
            <person name="Zhu Y."/>
            <person name="Wang Y."/>
            <person name="Huang Y."/>
            <person name="Liu J."/>
            <person name="Kang H."/>
            <person name="Chen J."/>
            <person name="Wang L."/>
            <person name="Chen A."/>
            <person name="Yu S."/>
            <person name="Gao Z."/>
            <person name="Jin L."/>
            <person name="Gu W."/>
            <person name="Wang Z."/>
            <person name="Zhao L."/>
            <person name="Shi B."/>
            <person name="Wen H."/>
            <person name="Lin R."/>
            <person name="Jones M.K."/>
            <person name="Brejova B."/>
            <person name="Vinar T."/>
            <person name="Zhao G."/>
            <person name="McManus D.P."/>
            <person name="Chen Z."/>
            <person name="Zhou Y."/>
            <person name="Wang S."/>
        </authorList>
    </citation>
    <scope>NUCLEOTIDE SEQUENCE [LARGE SCALE GENOMIC DNA]</scope>
</reference>
<dbReference type="Proteomes" id="UP000019149">
    <property type="component" value="Unassembled WGS sequence"/>
</dbReference>
<evidence type="ECO:0000313" key="2">
    <source>
        <dbReference type="Proteomes" id="UP000019149"/>
    </source>
</evidence>
<accession>W6UIT5</accession>
<dbReference type="RefSeq" id="XP_024349233.1">
    <property type="nucleotide sequence ID" value="XM_024496392.1"/>
</dbReference>
<dbReference type="KEGG" id="egl:EGR_07143"/>
<name>W6UIT5_ECHGR</name>
<dbReference type="AlphaFoldDB" id="W6UIT5"/>
<evidence type="ECO:0000313" key="1">
    <source>
        <dbReference type="EMBL" id="EUB58037.1"/>
    </source>
</evidence>
<dbReference type="GeneID" id="36342858"/>
<keyword evidence="2" id="KW-1185">Reference proteome</keyword>
<organism evidence="1 2">
    <name type="scientific">Echinococcus granulosus</name>
    <name type="common">Hydatid tapeworm</name>
    <dbReference type="NCBI Taxonomy" id="6210"/>
    <lineage>
        <taxon>Eukaryota</taxon>
        <taxon>Metazoa</taxon>
        <taxon>Spiralia</taxon>
        <taxon>Lophotrochozoa</taxon>
        <taxon>Platyhelminthes</taxon>
        <taxon>Cestoda</taxon>
        <taxon>Eucestoda</taxon>
        <taxon>Cyclophyllidea</taxon>
        <taxon>Taeniidae</taxon>
        <taxon>Echinococcus</taxon>
        <taxon>Echinococcus granulosus group</taxon>
    </lineage>
</organism>
<proteinExistence type="predicted"/>
<sequence length="172" mass="18331">MSLEAGVAEEEDAPMLWLFVGGPLSSRGLAPGAMPVSSQLFRTSVLYLPPYFFASSDFRGDGECRRRTYLACQIDLRMNNATGSGIVDWIQIGYEDAAVAVVAVVVDPTTAVMIVVVTAAVTTVVVTAVDVIVATTAALLFHVTPTSLAEVRATTIPVAGINDIVVNWEERR</sequence>
<dbReference type="EMBL" id="APAU02000070">
    <property type="protein sequence ID" value="EUB58037.1"/>
    <property type="molecule type" value="Genomic_DNA"/>
</dbReference>